<dbReference type="EMBL" id="PZZW01000013">
    <property type="protein sequence ID" value="PTM75044.1"/>
    <property type="molecule type" value="Genomic_DNA"/>
</dbReference>
<dbReference type="RefSeq" id="WP_101329416.1">
    <property type="nucleotide sequence ID" value="NZ_JBNGEX010000032.1"/>
</dbReference>
<organism evidence="1 2">
    <name type="scientific">Cereibacter johrii</name>
    <dbReference type="NCBI Taxonomy" id="445629"/>
    <lineage>
        <taxon>Bacteria</taxon>
        <taxon>Pseudomonadati</taxon>
        <taxon>Pseudomonadota</taxon>
        <taxon>Alphaproteobacteria</taxon>
        <taxon>Rhodobacterales</taxon>
        <taxon>Paracoccaceae</taxon>
        <taxon>Cereibacter</taxon>
    </lineage>
</organism>
<reference evidence="1 2" key="1">
    <citation type="submission" date="2018-04" db="EMBL/GenBank/DDBJ databases">
        <title>Genomic Encyclopedia of Type Strains, Phase III (KMG-III): the genomes of soil and plant-associated and newly described type strains.</title>
        <authorList>
            <person name="Whitman W."/>
        </authorList>
    </citation>
    <scope>NUCLEOTIDE SEQUENCE [LARGE SCALE GENOMIC DNA]</scope>
    <source>
        <strain evidence="1 2">JA192</strain>
    </source>
</reference>
<evidence type="ECO:0000313" key="2">
    <source>
        <dbReference type="Proteomes" id="UP000240800"/>
    </source>
</evidence>
<evidence type="ECO:0000313" key="1">
    <source>
        <dbReference type="EMBL" id="PTM75044.1"/>
    </source>
</evidence>
<gene>
    <name evidence="1" type="ORF">C8J29_11372</name>
</gene>
<accession>A0ABX5J1X9</accession>
<dbReference type="Proteomes" id="UP000240800">
    <property type="component" value="Unassembled WGS sequence"/>
</dbReference>
<protein>
    <submittedName>
        <fullName evidence="1">Uncharacterized protein</fullName>
    </submittedName>
</protein>
<sequence length="72" mass="7793">MRKRIIYRTYDGGVAVITPAPGCGLTLEEIAAKDVPTGRPYRILDASELPADREFRAAWTVDEADLTDGVGA</sequence>
<name>A0ABX5J1X9_9RHOB</name>
<comment type="caution">
    <text evidence="1">The sequence shown here is derived from an EMBL/GenBank/DDBJ whole genome shotgun (WGS) entry which is preliminary data.</text>
</comment>
<keyword evidence="2" id="KW-1185">Reference proteome</keyword>
<proteinExistence type="predicted"/>